<dbReference type="Gene3D" id="1.25.40.20">
    <property type="entry name" value="Ankyrin repeat-containing domain"/>
    <property type="match status" value="1"/>
</dbReference>
<keyword evidence="2" id="KW-1185">Reference proteome</keyword>
<dbReference type="STRING" id="1450537.A0A395I4Z0"/>
<dbReference type="GeneID" id="37201192"/>
<dbReference type="RefSeq" id="XP_025552598.1">
    <property type="nucleotide sequence ID" value="XM_025696903.1"/>
</dbReference>
<proteinExistence type="predicted"/>
<name>A0A395I4Z0_ASPHC</name>
<gene>
    <name evidence="1" type="ORF">BO97DRAFT_423647</name>
</gene>
<dbReference type="InterPro" id="IPR036770">
    <property type="entry name" value="Ankyrin_rpt-contain_sf"/>
</dbReference>
<dbReference type="OrthoDB" id="341259at2759"/>
<dbReference type="VEuPathDB" id="FungiDB:BO97DRAFT_423647"/>
<dbReference type="SUPFAM" id="SSF48403">
    <property type="entry name" value="Ankyrin repeat"/>
    <property type="match status" value="1"/>
</dbReference>
<accession>A0A395I4Z0</accession>
<protein>
    <submittedName>
        <fullName evidence="1">Uncharacterized protein</fullName>
    </submittedName>
</protein>
<organism evidence="1 2">
    <name type="scientific">Aspergillus homomorphus (strain CBS 101889)</name>
    <dbReference type="NCBI Taxonomy" id="1450537"/>
    <lineage>
        <taxon>Eukaryota</taxon>
        <taxon>Fungi</taxon>
        <taxon>Dikarya</taxon>
        <taxon>Ascomycota</taxon>
        <taxon>Pezizomycotina</taxon>
        <taxon>Eurotiomycetes</taxon>
        <taxon>Eurotiomycetidae</taxon>
        <taxon>Eurotiales</taxon>
        <taxon>Aspergillaceae</taxon>
        <taxon>Aspergillus</taxon>
        <taxon>Aspergillus subgen. Circumdati</taxon>
    </lineage>
</organism>
<dbReference type="Proteomes" id="UP000248961">
    <property type="component" value="Unassembled WGS sequence"/>
</dbReference>
<dbReference type="EMBL" id="KZ824279">
    <property type="protein sequence ID" value="RAL13444.1"/>
    <property type="molecule type" value="Genomic_DNA"/>
</dbReference>
<evidence type="ECO:0000313" key="2">
    <source>
        <dbReference type="Proteomes" id="UP000248961"/>
    </source>
</evidence>
<reference evidence="1 2" key="1">
    <citation type="submission" date="2018-02" db="EMBL/GenBank/DDBJ databases">
        <title>The genomes of Aspergillus section Nigri reveals drivers in fungal speciation.</title>
        <authorList>
            <consortium name="DOE Joint Genome Institute"/>
            <person name="Vesth T.C."/>
            <person name="Nybo J."/>
            <person name="Theobald S."/>
            <person name="Brandl J."/>
            <person name="Frisvad J.C."/>
            <person name="Nielsen K.F."/>
            <person name="Lyhne E.K."/>
            <person name="Kogle M.E."/>
            <person name="Kuo A."/>
            <person name="Riley R."/>
            <person name="Clum A."/>
            <person name="Nolan M."/>
            <person name="Lipzen A."/>
            <person name="Salamov A."/>
            <person name="Henrissat B."/>
            <person name="Wiebenga A."/>
            <person name="De vries R.P."/>
            <person name="Grigoriev I.V."/>
            <person name="Mortensen U.H."/>
            <person name="Andersen M.R."/>
            <person name="Baker S.E."/>
        </authorList>
    </citation>
    <scope>NUCLEOTIDE SEQUENCE [LARGE SCALE GENOMIC DNA]</scope>
    <source>
        <strain evidence="1 2">CBS 101889</strain>
    </source>
</reference>
<evidence type="ECO:0000313" key="1">
    <source>
        <dbReference type="EMBL" id="RAL13444.1"/>
    </source>
</evidence>
<sequence>MDPNGGYSNKIPILMLMPNATCARELLLQGADPNCADRRGRTPLEFAVKSTWEPNSLHVEMLLAHGAKLEPDLLCAAAAPRVPQGEFMTRFLLEKGLEPNTASAKDGSILHYAVWSDPVQMARRIDCPELRQSILALFQIRGVDDGEDGVEGAD</sequence>
<dbReference type="AlphaFoldDB" id="A0A395I4Z0"/>